<organism evidence="3 4">
    <name type="scientific">Aristolochia fimbriata</name>
    <name type="common">White veined hardy Dutchman's pipe vine</name>
    <dbReference type="NCBI Taxonomy" id="158543"/>
    <lineage>
        <taxon>Eukaryota</taxon>
        <taxon>Viridiplantae</taxon>
        <taxon>Streptophyta</taxon>
        <taxon>Embryophyta</taxon>
        <taxon>Tracheophyta</taxon>
        <taxon>Spermatophyta</taxon>
        <taxon>Magnoliopsida</taxon>
        <taxon>Magnoliidae</taxon>
        <taxon>Piperales</taxon>
        <taxon>Aristolochiaceae</taxon>
        <taxon>Aristolochia</taxon>
    </lineage>
</organism>
<name>A0AAV7ELA4_ARIFI</name>
<comment type="caution">
    <text evidence="3">The sequence shown here is derived from an EMBL/GenBank/DDBJ whole genome shotgun (WGS) entry which is preliminary data.</text>
</comment>
<dbReference type="AlphaFoldDB" id="A0AAV7ELA4"/>
<evidence type="ECO:0000256" key="2">
    <source>
        <dbReference type="SAM" id="SignalP"/>
    </source>
</evidence>
<keyword evidence="2" id="KW-0732">Signal</keyword>
<keyword evidence="4" id="KW-1185">Reference proteome</keyword>
<keyword evidence="1" id="KW-1133">Transmembrane helix</keyword>
<dbReference type="PANTHER" id="PTHR33512:SF7">
    <property type="entry name" value="LEGUME LECTIN DOMAIN-CONTAINING PROTEIN"/>
    <property type="match status" value="1"/>
</dbReference>
<dbReference type="EMBL" id="JAINDJ010000005">
    <property type="protein sequence ID" value="KAG9448362.1"/>
    <property type="molecule type" value="Genomic_DNA"/>
</dbReference>
<evidence type="ECO:0000313" key="3">
    <source>
        <dbReference type="EMBL" id="KAG9448362.1"/>
    </source>
</evidence>
<evidence type="ECO:0000256" key="1">
    <source>
        <dbReference type="SAM" id="Phobius"/>
    </source>
</evidence>
<protein>
    <submittedName>
        <fullName evidence="3">Uncharacterized protein</fullName>
    </submittedName>
</protein>
<dbReference type="Pfam" id="PF06697">
    <property type="entry name" value="DUF1191"/>
    <property type="match status" value="1"/>
</dbReference>
<dbReference type="Proteomes" id="UP000825729">
    <property type="component" value="Unassembled WGS sequence"/>
</dbReference>
<keyword evidence="1" id="KW-0812">Transmembrane</keyword>
<feature type="chain" id="PRO_5044012115" evidence="2">
    <location>
        <begin position="29"/>
        <end position="317"/>
    </location>
</feature>
<sequence>MGTSRGQRRFVSQLVLFLLIHFCACARGSSIKAVSAPESDSLCAALRDYAFDVLRGPHIHSGVLYRVPLPANYSGVRVNVTRLRIGSFWARGVKHGSFRIPPFVQPMPYARRVAIVYRDLGSWSSSFYDVPGYSLAAPVLGFLIYNATSYSNNGSIEQQLDLRVLGAPISVDFSEFAPPKGWNSLAKCVMFHRGRVPYLTEMTFPSVCLTANQGHFSVVIPSALPLAPSPSPLPPRKKKKEWNMWAIAVTVSAVAGLILFGLIAFAVFKIAKRKKIGEMERRADEGEVLGSHWIGGSKLPSATSLRTQPVLEQEFTP</sequence>
<dbReference type="InterPro" id="IPR010605">
    <property type="entry name" value="DUF1191"/>
</dbReference>
<feature type="transmembrane region" description="Helical" evidence="1">
    <location>
        <begin position="242"/>
        <end position="268"/>
    </location>
</feature>
<feature type="signal peptide" evidence="2">
    <location>
        <begin position="1"/>
        <end position="28"/>
    </location>
</feature>
<accession>A0AAV7ELA4</accession>
<proteinExistence type="predicted"/>
<dbReference type="PANTHER" id="PTHR33512">
    <property type="entry name" value="PROTEIN, PUTATIVE (DUF1191)-RELATED"/>
    <property type="match status" value="1"/>
</dbReference>
<gene>
    <name evidence="3" type="ORF">H6P81_014490</name>
</gene>
<keyword evidence="1" id="KW-0472">Membrane</keyword>
<reference evidence="3 4" key="1">
    <citation type="submission" date="2021-07" db="EMBL/GenBank/DDBJ databases">
        <title>The Aristolochia fimbriata genome: insights into angiosperm evolution, floral development and chemical biosynthesis.</title>
        <authorList>
            <person name="Jiao Y."/>
        </authorList>
    </citation>
    <scope>NUCLEOTIDE SEQUENCE [LARGE SCALE GENOMIC DNA]</scope>
    <source>
        <strain evidence="3">IBCAS-2021</strain>
        <tissue evidence="3">Leaf</tissue>
    </source>
</reference>
<dbReference type="GO" id="GO:0016020">
    <property type="term" value="C:membrane"/>
    <property type="evidence" value="ECO:0007669"/>
    <property type="project" value="TreeGrafter"/>
</dbReference>
<evidence type="ECO:0000313" key="4">
    <source>
        <dbReference type="Proteomes" id="UP000825729"/>
    </source>
</evidence>